<feature type="transmembrane region" description="Helical" evidence="5">
    <location>
        <begin position="185"/>
        <end position="203"/>
    </location>
</feature>
<organism evidence="6 7">
    <name type="scientific">Bombardia bombarda</name>
    <dbReference type="NCBI Taxonomy" id="252184"/>
    <lineage>
        <taxon>Eukaryota</taxon>
        <taxon>Fungi</taxon>
        <taxon>Dikarya</taxon>
        <taxon>Ascomycota</taxon>
        <taxon>Pezizomycotina</taxon>
        <taxon>Sordariomycetes</taxon>
        <taxon>Sordariomycetidae</taxon>
        <taxon>Sordariales</taxon>
        <taxon>Lasiosphaeriaceae</taxon>
        <taxon>Bombardia</taxon>
    </lineage>
</organism>
<name>A0AA40C8E1_9PEZI</name>
<sequence>MLAVSAAKLLQVVWLFVESDLITFAIPNTVFGILGAAMTKSGLVDGPPPLLSDVLLKRGLAVFLFNFYSLLLFDLGNQRSSLSVSEDRVNKPWRPIPSGRVTSQQARRAVLLVVSPAALCLNHVLGIWKEGLLVQVLSWYYNELHGSDEPLFREALIAFSYGVGNSTSLLLAIDRPRGNTISRRGHSWIAIISAVILTTMHVQDLKDQEGDRLRSRKTIPLLFGERFARRAIAVMVPFWSCVCASFWRLAWQDYCLPLALGLIVAWRVMVKQTPREDATTWRLWCLWHSSLYALPLLTWGD</sequence>
<keyword evidence="7" id="KW-1185">Reference proteome</keyword>
<feature type="transmembrane region" description="Helical" evidence="5">
    <location>
        <begin position="155"/>
        <end position="173"/>
    </location>
</feature>
<keyword evidence="2 5" id="KW-0812">Transmembrane</keyword>
<dbReference type="GO" id="GO:0016020">
    <property type="term" value="C:membrane"/>
    <property type="evidence" value="ECO:0007669"/>
    <property type="project" value="UniProtKB-SubCell"/>
</dbReference>
<keyword evidence="4 5" id="KW-0472">Membrane</keyword>
<dbReference type="AlphaFoldDB" id="A0AA40C8E1"/>
<evidence type="ECO:0000256" key="5">
    <source>
        <dbReference type="SAM" id="Phobius"/>
    </source>
</evidence>
<gene>
    <name evidence="6" type="ORF">B0T17DRAFT_487907</name>
</gene>
<dbReference type="PANTHER" id="PTHR42723">
    <property type="entry name" value="CHLOROPHYLL SYNTHASE"/>
    <property type="match status" value="1"/>
</dbReference>
<dbReference type="PANTHER" id="PTHR42723:SF1">
    <property type="entry name" value="CHLOROPHYLL SYNTHASE, CHLOROPLASTIC"/>
    <property type="match status" value="1"/>
</dbReference>
<dbReference type="Pfam" id="PF01040">
    <property type="entry name" value="UbiA"/>
    <property type="match status" value="1"/>
</dbReference>
<protein>
    <submittedName>
        <fullName evidence="6">UbiA prenyltransferase family</fullName>
    </submittedName>
</protein>
<evidence type="ECO:0000256" key="2">
    <source>
        <dbReference type="ARBA" id="ARBA00022692"/>
    </source>
</evidence>
<comment type="caution">
    <text evidence="6">The sequence shown here is derived from an EMBL/GenBank/DDBJ whole genome shotgun (WGS) entry which is preliminary data.</text>
</comment>
<comment type="subcellular location">
    <subcellularLocation>
        <location evidence="1">Membrane</location>
        <topology evidence="1">Multi-pass membrane protein</topology>
    </subcellularLocation>
</comment>
<accession>A0AA40C8E1</accession>
<evidence type="ECO:0000256" key="4">
    <source>
        <dbReference type="ARBA" id="ARBA00023136"/>
    </source>
</evidence>
<dbReference type="InterPro" id="IPR000537">
    <property type="entry name" value="UbiA_prenyltransferase"/>
</dbReference>
<dbReference type="GO" id="GO:0016765">
    <property type="term" value="F:transferase activity, transferring alkyl or aryl (other than methyl) groups"/>
    <property type="evidence" value="ECO:0007669"/>
    <property type="project" value="InterPro"/>
</dbReference>
<dbReference type="CDD" id="cd13965">
    <property type="entry name" value="PT_UbiA_3"/>
    <property type="match status" value="1"/>
</dbReference>
<feature type="transmembrane region" description="Helical" evidence="5">
    <location>
        <begin position="54"/>
        <end position="73"/>
    </location>
</feature>
<feature type="transmembrane region" description="Helical" evidence="5">
    <location>
        <begin position="12"/>
        <end position="34"/>
    </location>
</feature>
<evidence type="ECO:0000256" key="1">
    <source>
        <dbReference type="ARBA" id="ARBA00004141"/>
    </source>
</evidence>
<evidence type="ECO:0000313" key="6">
    <source>
        <dbReference type="EMBL" id="KAK0629346.1"/>
    </source>
</evidence>
<evidence type="ECO:0000313" key="7">
    <source>
        <dbReference type="Proteomes" id="UP001174934"/>
    </source>
</evidence>
<keyword evidence="3 5" id="KW-1133">Transmembrane helix</keyword>
<dbReference type="InterPro" id="IPR050475">
    <property type="entry name" value="Prenyltransferase_related"/>
</dbReference>
<proteinExistence type="predicted"/>
<feature type="transmembrane region" description="Helical" evidence="5">
    <location>
        <begin position="109"/>
        <end position="128"/>
    </location>
</feature>
<feature type="transmembrane region" description="Helical" evidence="5">
    <location>
        <begin position="254"/>
        <end position="269"/>
    </location>
</feature>
<evidence type="ECO:0000256" key="3">
    <source>
        <dbReference type="ARBA" id="ARBA00022989"/>
    </source>
</evidence>
<reference evidence="6" key="1">
    <citation type="submission" date="2023-06" db="EMBL/GenBank/DDBJ databases">
        <title>Genome-scale phylogeny and comparative genomics of the fungal order Sordariales.</title>
        <authorList>
            <consortium name="Lawrence Berkeley National Laboratory"/>
            <person name="Hensen N."/>
            <person name="Bonometti L."/>
            <person name="Westerberg I."/>
            <person name="Brannstrom I.O."/>
            <person name="Guillou S."/>
            <person name="Cros-Aarteil S."/>
            <person name="Calhoun S."/>
            <person name="Haridas S."/>
            <person name="Kuo A."/>
            <person name="Mondo S."/>
            <person name="Pangilinan J."/>
            <person name="Riley R."/>
            <person name="LaButti K."/>
            <person name="Andreopoulos B."/>
            <person name="Lipzen A."/>
            <person name="Chen C."/>
            <person name="Yanf M."/>
            <person name="Daum C."/>
            <person name="Ng V."/>
            <person name="Clum A."/>
            <person name="Steindorff A."/>
            <person name="Ohm R."/>
            <person name="Martin F."/>
            <person name="Silar P."/>
            <person name="Natvig D."/>
            <person name="Lalanne C."/>
            <person name="Gautier V."/>
            <person name="Ament-velasquez S.L."/>
            <person name="Kruys A."/>
            <person name="Hutchinson M.I."/>
            <person name="Powell A.J."/>
            <person name="Barry K."/>
            <person name="Miller A.N."/>
            <person name="Grigoriev I.V."/>
            <person name="Debuchy R."/>
            <person name="Gladieux P."/>
            <person name="Thoren M.H."/>
            <person name="Johannesson H."/>
        </authorList>
    </citation>
    <scope>NUCLEOTIDE SEQUENCE</scope>
    <source>
        <strain evidence="6">SMH3391-2</strain>
    </source>
</reference>
<dbReference type="Proteomes" id="UP001174934">
    <property type="component" value="Unassembled WGS sequence"/>
</dbReference>
<dbReference type="EMBL" id="JAULSR010000002">
    <property type="protein sequence ID" value="KAK0629346.1"/>
    <property type="molecule type" value="Genomic_DNA"/>
</dbReference>
<feature type="transmembrane region" description="Helical" evidence="5">
    <location>
        <begin position="281"/>
        <end position="299"/>
    </location>
</feature>